<evidence type="ECO:0000259" key="1">
    <source>
        <dbReference type="Pfam" id="PF12770"/>
    </source>
</evidence>
<organism evidence="2 3">
    <name type="scientific">Trichocoleus desertorum GB2-A4</name>
    <dbReference type="NCBI Taxonomy" id="2933944"/>
    <lineage>
        <taxon>Bacteria</taxon>
        <taxon>Bacillati</taxon>
        <taxon>Cyanobacteriota</taxon>
        <taxon>Cyanophyceae</taxon>
        <taxon>Leptolyngbyales</taxon>
        <taxon>Trichocoleusaceae</taxon>
        <taxon>Trichocoleus</taxon>
    </lineage>
</organism>
<evidence type="ECO:0000313" key="2">
    <source>
        <dbReference type="EMBL" id="MEP0821063.1"/>
    </source>
</evidence>
<feature type="domain" description="CHAT" evidence="1">
    <location>
        <begin position="9"/>
        <end position="202"/>
    </location>
</feature>
<accession>A0ABV0JI95</accession>
<dbReference type="Proteomes" id="UP001464891">
    <property type="component" value="Unassembled WGS sequence"/>
</dbReference>
<reference evidence="2 3" key="1">
    <citation type="submission" date="2022-04" db="EMBL/GenBank/DDBJ databases">
        <title>Positive selection, recombination, and allopatry shape intraspecific diversity of widespread and dominant cyanobacteria.</title>
        <authorList>
            <person name="Wei J."/>
            <person name="Shu W."/>
            <person name="Hu C."/>
        </authorList>
    </citation>
    <scope>NUCLEOTIDE SEQUENCE [LARGE SCALE GENOMIC DNA]</scope>
    <source>
        <strain evidence="2 3">GB2-A4</strain>
    </source>
</reference>
<dbReference type="Pfam" id="PF12770">
    <property type="entry name" value="CHAT"/>
    <property type="match status" value="1"/>
</dbReference>
<name>A0ABV0JI95_9CYAN</name>
<comment type="caution">
    <text evidence="2">The sequence shown here is derived from an EMBL/GenBank/DDBJ whole genome shotgun (WGS) entry which is preliminary data.</text>
</comment>
<dbReference type="EMBL" id="JAMPKM010000064">
    <property type="protein sequence ID" value="MEP0821063.1"/>
    <property type="molecule type" value="Genomic_DNA"/>
</dbReference>
<sequence length="234" mass="25038">MSNRLDLPTLHQLLIDPIASLLPKDPNAYVIFIPQGSLFQVPFPALQDANGTYLIQKHTIRTAPSIQVLALTRQQQQKLASQPANHRGNALVLGNPTMTQISLSPGEPKQALSPLPGAEDEAKPIAPILNTQAIIGAQGTKAAIVQKMPQASVIHLATHGLLDDVQGLGSAIALAPSGNDDGLLTAAEILDMKLQASLVVLIPILQKQTTDAIKLEVSLIVEYDWGLQTRDTRE</sequence>
<keyword evidence="3" id="KW-1185">Reference proteome</keyword>
<dbReference type="InterPro" id="IPR024983">
    <property type="entry name" value="CHAT_dom"/>
</dbReference>
<protein>
    <submittedName>
        <fullName evidence="2">CHAT domain-containing protein</fullName>
    </submittedName>
</protein>
<dbReference type="RefSeq" id="WP_199299251.1">
    <property type="nucleotide sequence ID" value="NZ_JAMPKM010000064.1"/>
</dbReference>
<evidence type="ECO:0000313" key="3">
    <source>
        <dbReference type="Proteomes" id="UP001464891"/>
    </source>
</evidence>
<proteinExistence type="predicted"/>
<gene>
    <name evidence="2" type="ORF">NC998_28865</name>
</gene>